<keyword evidence="8" id="KW-0449">Lipoprotein</keyword>
<comment type="subcellular location">
    <subcellularLocation>
        <location evidence="1">Membrane</location>
        <topology evidence="1">Lipid-anchor</topology>
        <topology evidence="1">GPI-anchor</topology>
    </subcellularLocation>
    <subcellularLocation>
        <location evidence="2">Secreted</location>
    </subcellularLocation>
</comment>
<evidence type="ECO:0000259" key="10">
    <source>
        <dbReference type="Pfam" id="PF05730"/>
    </source>
</evidence>
<reference evidence="11" key="1">
    <citation type="submission" date="2023-07" db="EMBL/GenBank/DDBJ databases">
        <title>Black Yeasts Isolated from many extreme environments.</title>
        <authorList>
            <person name="Coleine C."/>
            <person name="Stajich J.E."/>
            <person name="Selbmann L."/>
        </authorList>
    </citation>
    <scope>NUCLEOTIDE SEQUENCE</scope>
    <source>
        <strain evidence="11">CCFEE 5485</strain>
    </source>
</reference>
<comment type="caution">
    <text evidence="11">The sequence shown here is derived from an EMBL/GenBank/DDBJ whole genome shotgun (WGS) entry which is preliminary data.</text>
</comment>
<keyword evidence="4" id="KW-0964">Secreted</keyword>
<dbReference type="GO" id="GO:0005576">
    <property type="term" value="C:extracellular region"/>
    <property type="evidence" value="ECO:0007669"/>
    <property type="project" value="UniProtKB-SubCell"/>
</dbReference>
<accession>A0AAE0WWC8</accession>
<dbReference type="Pfam" id="PF05730">
    <property type="entry name" value="CFEM"/>
    <property type="match status" value="1"/>
</dbReference>
<dbReference type="GO" id="GO:0098552">
    <property type="term" value="C:side of membrane"/>
    <property type="evidence" value="ECO:0007669"/>
    <property type="project" value="UniProtKB-KW"/>
</dbReference>
<feature type="signal peptide" evidence="9">
    <location>
        <begin position="1"/>
        <end position="17"/>
    </location>
</feature>
<dbReference type="InterPro" id="IPR008427">
    <property type="entry name" value="Extracellular_membr_CFEM_dom"/>
</dbReference>
<keyword evidence="5" id="KW-0472">Membrane</keyword>
<keyword evidence="5" id="KW-0336">GPI-anchor</keyword>
<dbReference type="EMBL" id="JAUTXT010000003">
    <property type="protein sequence ID" value="KAK3678741.1"/>
    <property type="molecule type" value="Genomic_DNA"/>
</dbReference>
<evidence type="ECO:0000256" key="3">
    <source>
        <dbReference type="ARBA" id="ARBA00010031"/>
    </source>
</evidence>
<evidence type="ECO:0000313" key="11">
    <source>
        <dbReference type="EMBL" id="KAK3678741.1"/>
    </source>
</evidence>
<keyword evidence="6 9" id="KW-0732">Signal</keyword>
<protein>
    <recommendedName>
        <fullName evidence="10">CFEM domain-containing protein</fullName>
    </recommendedName>
</protein>
<proteinExistence type="inferred from homology"/>
<comment type="similarity">
    <text evidence="3">Belongs to the RBT5 family.</text>
</comment>
<keyword evidence="5" id="KW-0325">Glycoprotein</keyword>
<keyword evidence="7" id="KW-1015">Disulfide bond</keyword>
<feature type="chain" id="PRO_5042170360" description="CFEM domain-containing protein" evidence="9">
    <location>
        <begin position="18"/>
        <end position="150"/>
    </location>
</feature>
<dbReference type="Proteomes" id="UP001274830">
    <property type="component" value="Unassembled WGS sequence"/>
</dbReference>
<sequence length="150" mass="16434">MQTITLALAAFSAIANAALTYNITQATQPGEFQKYHCLTTDEWNKRLPACVVPCQIKANQQDGCAYDDFACHSVNYSVFSEIIEPCAFPPSLGGHGTCSLEDLGRVRPLVQDMGNWFNATLYTAYAGCPQELSILKTLGIVARERTVITH</sequence>
<dbReference type="AlphaFoldDB" id="A0AAE0WWC8"/>
<organism evidence="11 12">
    <name type="scientific">Recurvomyces mirabilis</name>
    <dbReference type="NCBI Taxonomy" id="574656"/>
    <lineage>
        <taxon>Eukaryota</taxon>
        <taxon>Fungi</taxon>
        <taxon>Dikarya</taxon>
        <taxon>Ascomycota</taxon>
        <taxon>Pezizomycotina</taxon>
        <taxon>Dothideomycetes</taxon>
        <taxon>Dothideomycetidae</taxon>
        <taxon>Mycosphaerellales</taxon>
        <taxon>Teratosphaeriaceae</taxon>
        <taxon>Recurvomyces</taxon>
    </lineage>
</organism>
<evidence type="ECO:0000256" key="2">
    <source>
        <dbReference type="ARBA" id="ARBA00004613"/>
    </source>
</evidence>
<evidence type="ECO:0000256" key="6">
    <source>
        <dbReference type="ARBA" id="ARBA00022729"/>
    </source>
</evidence>
<keyword evidence="12" id="KW-1185">Reference proteome</keyword>
<evidence type="ECO:0000256" key="8">
    <source>
        <dbReference type="ARBA" id="ARBA00023288"/>
    </source>
</evidence>
<evidence type="ECO:0000256" key="4">
    <source>
        <dbReference type="ARBA" id="ARBA00022525"/>
    </source>
</evidence>
<evidence type="ECO:0000256" key="1">
    <source>
        <dbReference type="ARBA" id="ARBA00004589"/>
    </source>
</evidence>
<feature type="domain" description="CFEM" evidence="10">
    <location>
        <begin position="45"/>
        <end position="87"/>
    </location>
</feature>
<evidence type="ECO:0000256" key="9">
    <source>
        <dbReference type="SAM" id="SignalP"/>
    </source>
</evidence>
<name>A0AAE0WWC8_9PEZI</name>
<evidence type="ECO:0000313" key="12">
    <source>
        <dbReference type="Proteomes" id="UP001274830"/>
    </source>
</evidence>
<gene>
    <name evidence="11" type="ORF">LTR78_001194</name>
</gene>
<evidence type="ECO:0000256" key="5">
    <source>
        <dbReference type="ARBA" id="ARBA00022622"/>
    </source>
</evidence>
<evidence type="ECO:0000256" key="7">
    <source>
        <dbReference type="ARBA" id="ARBA00023157"/>
    </source>
</evidence>